<comment type="caution">
    <text evidence="1">The sequence shown here is derived from an EMBL/GenBank/DDBJ whole genome shotgun (WGS) entry which is preliminary data.</text>
</comment>
<name>A0ABQ5C2D6_9ASTR</name>
<reference evidence="1" key="2">
    <citation type="submission" date="2022-01" db="EMBL/GenBank/DDBJ databases">
        <authorList>
            <person name="Yamashiro T."/>
            <person name="Shiraishi A."/>
            <person name="Satake H."/>
            <person name="Nakayama K."/>
        </authorList>
    </citation>
    <scope>NUCLEOTIDE SEQUENCE</scope>
</reference>
<evidence type="ECO:0000313" key="1">
    <source>
        <dbReference type="EMBL" id="GJT21321.1"/>
    </source>
</evidence>
<accession>A0ABQ5C2D6</accession>
<dbReference type="Proteomes" id="UP001151760">
    <property type="component" value="Unassembled WGS sequence"/>
</dbReference>
<keyword evidence="2" id="KW-1185">Reference proteome</keyword>
<protein>
    <submittedName>
        <fullName evidence="1">Uncharacterized protein</fullName>
    </submittedName>
</protein>
<organism evidence="1 2">
    <name type="scientific">Tanacetum coccineum</name>
    <dbReference type="NCBI Taxonomy" id="301880"/>
    <lineage>
        <taxon>Eukaryota</taxon>
        <taxon>Viridiplantae</taxon>
        <taxon>Streptophyta</taxon>
        <taxon>Embryophyta</taxon>
        <taxon>Tracheophyta</taxon>
        <taxon>Spermatophyta</taxon>
        <taxon>Magnoliopsida</taxon>
        <taxon>eudicotyledons</taxon>
        <taxon>Gunneridae</taxon>
        <taxon>Pentapetalae</taxon>
        <taxon>asterids</taxon>
        <taxon>campanulids</taxon>
        <taxon>Asterales</taxon>
        <taxon>Asteraceae</taxon>
        <taxon>Asteroideae</taxon>
        <taxon>Anthemideae</taxon>
        <taxon>Anthemidinae</taxon>
        <taxon>Tanacetum</taxon>
    </lineage>
</organism>
<proteinExistence type="predicted"/>
<dbReference type="EMBL" id="BQNB010013879">
    <property type="protein sequence ID" value="GJT21321.1"/>
    <property type="molecule type" value="Genomic_DNA"/>
</dbReference>
<reference evidence="1" key="1">
    <citation type="journal article" date="2022" name="Int. J. Mol. Sci.">
        <title>Draft Genome of Tanacetum Coccineum: Genomic Comparison of Closely Related Tanacetum-Family Plants.</title>
        <authorList>
            <person name="Yamashiro T."/>
            <person name="Shiraishi A."/>
            <person name="Nakayama K."/>
            <person name="Satake H."/>
        </authorList>
    </citation>
    <scope>NUCLEOTIDE SEQUENCE</scope>
</reference>
<sequence>MTIVKHNQDLKAVSYHKLCDILKQHQIEVNEIRAERLARTANPLALTGQYENQRAVNVVGARDNVGTQDDTNDEPMELEAHYMYIAKIQEVIPDAADNYGPIFDTEPLEKVHSIDDNYNVFSNARKHHEQHESINDTYVMEKDDINISLDSSDMCNDEREAGQDDEQAKEHDLLASLIEQMKFKIDENKNQNKYTEFECAKAYGLLEEQKVKSEKSFNAYTLKIHELNQKLSKMEREVCANQSTISIISFEKEKHEKFYKTRTDKEIERVICLENQVKYLNDIVYKTGQSIQTMNMLNRNCKKSFVKPQYLKKDQSVNLRLFDIGCYNDNLALMLAPKTNEMIRLARESQSKLRIANCFNIMNGTIENIPVSPEMKNVIEQKLSPTVDHIATDVVESYQTLKEEMVADLRYLHSLKKEVEYLQSQLELQQTKFSNEIDRLCREYFYADHMNAILGYYTNLDEY</sequence>
<evidence type="ECO:0000313" key="2">
    <source>
        <dbReference type="Proteomes" id="UP001151760"/>
    </source>
</evidence>
<gene>
    <name evidence="1" type="ORF">Tco_0891258</name>
</gene>